<dbReference type="GO" id="GO:0016787">
    <property type="term" value="F:hydrolase activity"/>
    <property type="evidence" value="ECO:0007669"/>
    <property type="project" value="UniProtKB-UniRule"/>
</dbReference>
<dbReference type="InterPro" id="IPR043864">
    <property type="entry name" value="Omp85-like_dom"/>
</dbReference>
<dbReference type="Pfam" id="PF19143">
    <property type="entry name" value="Omp85_2"/>
    <property type="match status" value="1"/>
</dbReference>
<proteinExistence type="predicted"/>
<dbReference type="eggNOG" id="COG4775">
    <property type="taxonomic scope" value="Bacteria"/>
</dbReference>
<evidence type="ECO:0000256" key="5">
    <source>
        <dbReference type="SAM" id="SignalP"/>
    </source>
</evidence>
<sequence length="741" mass="83583">MSYCLFVYALMLITCFLIPAVSKAQDQKKPKIGVVLSGGGAKGLAHIGVLKVLEEAGVKVDYIGGTSMGAIVGGLYASGYSAQQLDSIFRNIDADALLQDYIPRTSKSFFEKRNDELYAVALPFNNFKIGVPTALSKGMYNYNMLSRLTNHVRYVRDFNQLSIPFVCIATDIETGQEVVIRNGVLPKAILASGAFPSLYTPVEIDGRLLIDGGVTNNYPIEEVKKMGADIIIGVDVQDGLKDRNNLGGASGVLVQITNFDMIEKMNAKRKATDIYIKPDVTGYSVISFDLGGEIITKGEEAAFSVYEALGKYGEMPKKESEKIYATQLEDILSIDSVRVNNLNDFTRPYVLGKLRFKNNSKITFQKLSDGIGNLSSTQNFSAITYYFDKNNEGKEEIVMELKENPIKRYLKFGLHYDGLYKSAALINVTQKKVFFKNDNISFDAILGDNFRYNLNYYYDSGFYWSFGVNSRLNQFEHDSYVDYSNGEALASLNVHTINISFSDFTNQVFAQTVFAQKFLVGGGGEWKHLKIDSEALENTDPVIENSSYMSIFGYMKFDSQDKKHFATRGWHFFGDFKSFLYSSDYTNTFEPFSIAKGDIEFVHTVFKRLVFKVQSEGGFAIGERTVPFHDFVLGGYGYNTINNFRHFYGYDYLSLAGDSYVKGEIGLDYEFYRKNHFNFYANFANIGNAIFEDNRWISHPKYSGYALGYGLETLIGPIELKHTWSPETKDHFTWISVGFWF</sequence>
<feature type="active site" description="Proton acceptor" evidence="4">
    <location>
        <position position="211"/>
    </location>
</feature>
<organism evidence="7 8">
    <name type="scientific">Flavobacterium limnosediminis JC2902</name>
    <dbReference type="NCBI Taxonomy" id="1341181"/>
    <lineage>
        <taxon>Bacteria</taxon>
        <taxon>Pseudomonadati</taxon>
        <taxon>Bacteroidota</taxon>
        <taxon>Flavobacteriia</taxon>
        <taxon>Flavobacteriales</taxon>
        <taxon>Flavobacteriaceae</taxon>
        <taxon>Flavobacterium</taxon>
    </lineage>
</organism>
<keyword evidence="8" id="KW-1185">Reference proteome</keyword>
<keyword evidence="2 4" id="KW-0442">Lipid degradation</keyword>
<dbReference type="RefSeq" id="WP_023578788.1">
    <property type="nucleotide sequence ID" value="NZ_AVGG01000003.1"/>
</dbReference>
<dbReference type="SUPFAM" id="SSF52151">
    <property type="entry name" value="FabD/lysophospholipase-like"/>
    <property type="match status" value="1"/>
</dbReference>
<feature type="short sequence motif" description="GXGXXG" evidence="4">
    <location>
        <begin position="38"/>
        <end position="43"/>
    </location>
</feature>
<reference evidence="7 8" key="1">
    <citation type="submission" date="2013-08" db="EMBL/GenBank/DDBJ databases">
        <title>Flavobacterium limnosediminis JC2902 genome sequencing.</title>
        <authorList>
            <person name="Lee K."/>
            <person name="Yi H."/>
            <person name="Park S."/>
            <person name="Chun J."/>
        </authorList>
    </citation>
    <scope>NUCLEOTIDE SEQUENCE [LARGE SCALE GENOMIC DNA]</scope>
    <source>
        <strain evidence="7 8">JC2902</strain>
    </source>
</reference>
<feature type="chain" id="PRO_5004750861" evidence="5">
    <location>
        <begin position="25"/>
        <end position="741"/>
    </location>
</feature>
<dbReference type="GO" id="GO:0016042">
    <property type="term" value="P:lipid catabolic process"/>
    <property type="evidence" value="ECO:0007669"/>
    <property type="project" value="UniProtKB-UniRule"/>
</dbReference>
<dbReference type="Proteomes" id="UP000018004">
    <property type="component" value="Unassembled WGS sequence"/>
</dbReference>
<dbReference type="InterPro" id="IPR016035">
    <property type="entry name" value="Acyl_Trfase/lysoPLipase"/>
</dbReference>
<dbReference type="PANTHER" id="PTHR14226">
    <property type="entry name" value="NEUROPATHY TARGET ESTERASE/SWISS CHEESE D.MELANOGASTER"/>
    <property type="match status" value="1"/>
</dbReference>
<gene>
    <name evidence="7" type="ORF">FLJC2902T_11400</name>
</gene>
<dbReference type="EMBL" id="AVGG01000003">
    <property type="protein sequence ID" value="ESU29101.1"/>
    <property type="molecule type" value="Genomic_DNA"/>
</dbReference>
<evidence type="ECO:0000256" key="3">
    <source>
        <dbReference type="ARBA" id="ARBA00023098"/>
    </source>
</evidence>
<keyword evidence="5" id="KW-0732">Signal</keyword>
<dbReference type="PROSITE" id="PS51635">
    <property type="entry name" value="PNPLA"/>
    <property type="match status" value="1"/>
</dbReference>
<dbReference type="PANTHER" id="PTHR14226:SF76">
    <property type="entry name" value="NTE FAMILY PROTEIN RSSA"/>
    <property type="match status" value="1"/>
</dbReference>
<feature type="short sequence motif" description="DGA/G" evidence="4">
    <location>
        <begin position="211"/>
        <end position="213"/>
    </location>
</feature>
<feature type="active site" description="Nucleophile" evidence="4">
    <location>
        <position position="67"/>
    </location>
</feature>
<dbReference type="Gene3D" id="3.40.1090.10">
    <property type="entry name" value="Cytosolic phospholipase A2 catalytic domain"/>
    <property type="match status" value="2"/>
</dbReference>
<dbReference type="AlphaFoldDB" id="V6SR30"/>
<dbReference type="CDD" id="cd07205">
    <property type="entry name" value="Pat_PNPLA6_PNPLA7_NTE1_like"/>
    <property type="match status" value="1"/>
</dbReference>
<dbReference type="STRING" id="1341181.FLJC2902T_11400"/>
<evidence type="ECO:0000256" key="1">
    <source>
        <dbReference type="ARBA" id="ARBA00022801"/>
    </source>
</evidence>
<feature type="short sequence motif" description="GXSXG" evidence="4">
    <location>
        <begin position="65"/>
        <end position="69"/>
    </location>
</feature>
<evidence type="ECO:0000256" key="2">
    <source>
        <dbReference type="ARBA" id="ARBA00022963"/>
    </source>
</evidence>
<accession>V6SR30</accession>
<evidence type="ECO:0000313" key="7">
    <source>
        <dbReference type="EMBL" id="ESU29101.1"/>
    </source>
</evidence>
<keyword evidence="3 4" id="KW-0443">Lipid metabolism</keyword>
<feature type="signal peptide" evidence="5">
    <location>
        <begin position="1"/>
        <end position="24"/>
    </location>
</feature>
<dbReference type="eggNOG" id="COG1752">
    <property type="taxonomic scope" value="Bacteria"/>
</dbReference>
<dbReference type="OrthoDB" id="9770965at2"/>
<evidence type="ECO:0000256" key="4">
    <source>
        <dbReference type="PROSITE-ProRule" id="PRU01161"/>
    </source>
</evidence>
<dbReference type="PATRIC" id="fig|1341181.4.peg.1130"/>
<dbReference type="InterPro" id="IPR050301">
    <property type="entry name" value="NTE"/>
</dbReference>
<name>V6SR30_9FLAO</name>
<comment type="caution">
    <text evidence="7">The sequence shown here is derived from an EMBL/GenBank/DDBJ whole genome shotgun (WGS) entry which is preliminary data.</text>
</comment>
<dbReference type="Pfam" id="PF01734">
    <property type="entry name" value="Patatin"/>
    <property type="match status" value="1"/>
</dbReference>
<protein>
    <submittedName>
        <fullName evidence="7">Putative patatin-like phospholipase</fullName>
    </submittedName>
</protein>
<feature type="domain" description="PNPLA" evidence="6">
    <location>
        <begin position="34"/>
        <end position="224"/>
    </location>
</feature>
<evidence type="ECO:0000313" key="8">
    <source>
        <dbReference type="Proteomes" id="UP000018004"/>
    </source>
</evidence>
<keyword evidence="1 4" id="KW-0378">Hydrolase</keyword>
<dbReference type="InterPro" id="IPR002641">
    <property type="entry name" value="PNPLA_dom"/>
</dbReference>
<evidence type="ECO:0000259" key="6">
    <source>
        <dbReference type="PROSITE" id="PS51635"/>
    </source>
</evidence>